<sequence>MFSENLLSAKALEYISRAKELAKKKGDSKVDTDHLLMALLSDEKSALAKYLEKRGIDVKGLYGKVSEYLDKLSSQINKAVDQEAKHLIDLRSKIMQVKSDIGQLQIEFDKVKRAKERIREEIEKAKRYGDYWSLQELQIELTRLERLESQIRSQLESVERSLSTVFKQEDVRAFLENKLSIDGLIKRALEASSLVEQAKEIGLSPERVKDAVGKIVFGKEPAFDYSENLTKVLERAQDKAVAEGLSQVEPYHIVASLLEAKDTIAGKILEDIAGGEKMKDVAQELREEGKSALERFGVDLTQMAREGKLDPVIGREREINQVVEVLLRRTKNNPVLVGDPGVGKTAIVEGLAQRIVNKEVPVELQDKSIIAVDMGSIIAGSKYRGEFEERFKSLLEEAKQRGNVILFIDEIHTVVGAGKAEGAVDAGNMLKPPLARGEIRVIGATTVDEYRKYIEKDPALERRFQPIYVEEPTEEETLEILKGLRPKLEKHHKVKISDDALEGAVKLTKRYVTFRKLPDKAIDALDQASARRKLSAVAVPPEVQEIERKLKSLEEEIQKAYLEGNYEKEAQLKIKKVQLEKEKQALLSKAGGVDARIAEIKRRMEELDQEIIKASEKGDYEKEANLKIEKVKLEKELKELESKKAQELVVTWDDVAQVVSEWTGIPVSKLREEEVEKLLKLEEELHKRVIDQEHAVVAVSEAIRRARAGLKDPKRPIASFLFLGPTGVGKTELSKALAELLFGDEDALIRFDMSEFKEEHSVAKLIGAPPGYVGYEEGGKLTEAVRRKPYSVILLDEVEKAHPRVFDLFLQVLDDGRLTDSHGRTVDFRNTVIIMTSNIGSQYLLSISVDGDEEKVQREFEKAKERVLEELRYHFRPEFLNRIDEVIVFKPLTMRELFQIIDLLVAGINKRLAERNISIELTERAKEHLVRLGYDPAYGARQLKRTLQKHLETPLANLIIKGEIKDGQRVLVDLSEEGNLVFKPITS</sequence>
<dbReference type="GO" id="GO:0016887">
    <property type="term" value="F:ATP hydrolysis activity"/>
    <property type="evidence" value="ECO:0007669"/>
    <property type="project" value="InterPro"/>
</dbReference>
<dbReference type="InterPro" id="IPR003959">
    <property type="entry name" value="ATPase_AAA_core"/>
</dbReference>
<dbReference type="PROSITE" id="PS51903">
    <property type="entry name" value="CLP_R"/>
    <property type="match status" value="1"/>
</dbReference>
<evidence type="ECO:0000256" key="5">
    <source>
        <dbReference type="PROSITE-ProRule" id="PRU01251"/>
    </source>
</evidence>
<evidence type="ECO:0000256" key="6">
    <source>
        <dbReference type="RuleBase" id="RU004432"/>
    </source>
</evidence>
<dbReference type="Pfam" id="PF10431">
    <property type="entry name" value="ClpB_D2-small"/>
    <property type="match status" value="1"/>
</dbReference>
<dbReference type="FunFam" id="3.40.50.300:FF:000025">
    <property type="entry name" value="ATP-dependent Clp protease subunit"/>
    <property type="match status" value="1"/>
</dbReference>
<dbReference type="GO" id="GO:0005524">
    <property type="term" value="F:ATP binding"/>
    <property type="evidence" value="ECO:0007669"/>
    <property type="project" value="UniProtKB-KW"/>
</dbReference>
<dbReference type="GO" id="GO:0005737">
    <property type="term" value="C:cytoplasm"/>
    <property type="evidence" value="ECO:0007669"/>
    <property type="project" value="TreeGrafter"/>
</dbReference>
<comment type="caution">
    <text evidence="9">The sequence shown here is derived from an EMBL/GenBank/DDBJ whole genome shotgun (WGS) entry which is preliminary data.</text>
</comment>
<dbReference type="Gene3D" id="1.10.8.60">
    <property type="match status" value="2"/>
</dbReference>
<dbReference type="CDD" id="cd19499">
    <property type="entry name" value="RecA-like_ClpB_Hsp104-like"/>
    <property type="match status" value="1"/>
</dbReference>
<dbReference type="PANTHER" id="PTHR11638">
    <property type="entry name" value="ATP-DEPENDENT CLP PROTEASE"/>
    <property type="match status" value="1"/>
</dbReference>
<evidence type="ECO:0000256" key="4">
    <source>
        <dbReference type="ARBA" id="ARBA00023186"/>
    </source>
</evidence>
<dbReference type="Gene3D" id="1.10.1780.10">
    <property type="entry name" value="Clp, N-terminal domain"/>
    <property type="match status" value="2"/>
</dbReference>
<dbReference type="GO" id="GO:0008233">
    <property type="term" value="F:peptidase activity"/>
    <property type="evidence" value="ECO:0007669"/>
    <property type="project" value="UniProtKB-KW"/>
</dbReference>
<dbReference type="PANTHER" id="PTHR11638:SF18">
    <property type="entry name" value="HEAT SHOCK PROTEIN 104"/>
    <property type="match status" value="1"/>
</dbReference>
<feature type="coiled-coil region" evidence="7">
    <location>
        <begin position="101"/>
        <end position="161"/>
    </location>
</feature>
<feature type="domain" description="Clp R" evidence="8">
    <location>
        <begin position="3"/>
        <end position="290"/>
    </location>
</feature>
<evidence type="ECO:0000313" key="9">
    <source>
        <dbReference type="EMBL" id="HEW46543.1"/>
    </source>
</evidence>
<keyword evidence="9" id="KW-0378">Hydrolase</keyword>
<accession>A0A7C2Z422</accession>
<dbReference type="Pfam" id="PF02861">
    <property type="entry name" value="Clp_N"/>
    <property type="match status" value="2"/>
</dbReference>
<dbReference type="EMBL" id="DSFP01000067">
    <property type="protein sequence ID" value="HEW46543.1"/>
    <property type="molecule type" value="Genomic_DNA"/>
</dbReference>
<gene>
    <name evidence="9" type="ORF">ENO47_07770</name>
</gene>
<evidence type="ECO:0000256" key="3">
    <source>
        <dbReference type="ARBA" id="ARBA00022840"/>
    </source>
</evidence>
<dbReference type="SMART" id="SM00382">
    <property type="entry name" value="AAA"/>
    <property type="match status" value="2"/>
</dbReference>
<evidence type="ECO:0000256" key="7">
    <source>
        <dbReference type="SAM" id="Coils"/>
    </source>
</evidence>
<dbReference type="PROSITE" id="PS00870">
    <property type="entry name" value="CLPAB_1"/>
    <property type="match status" value="1"/>
</dbReference>
<dbReference type="InterPro" id="IPR041546">
    <property type="entry name" value="ClpA/ClpB_AAA_lid"/>
</dbReference>
<dbReference type="Gene3D" id="3.40.50.300">
    <property type="entry name" value="P-loop containing nucleotide triphosphate hydrolases"/>
    <property type="match status" value="2"/>
</dbReference>
<dbReference type="Pfam" id="PF07724">
    <property type="entry name" value="AAA_2"/>
    <property type="match status" value="1"/>
</dbReference>
<keyword evidence="2 6" id="KW-0547">Nucleotide-binding</keyword>
<dbReference type="GO" id="GO:0006508">
    <property type="term" value="P:proteolysis"/>
    <property type="evidence" value="ECO:0007669"/>
    <property type="project" value="UniProtKB-KW"/>
</dbReference>
<dbReference type="InterPro" id="IPR036628">
    <property type="entry name" value="Clp_N_dom_sf"/>
</dbReference>
<dbReference type="InterPro" id="IPR001270">
    <property type="entry name" value="ClpA/B"/>
</dbReference>
<dbReference type="InterPro" id="IPR018368">
    <property type="entry name" value="ClpA/B_CS1"/>
</dbReference>
<keyword evidence="4 6" id="KW-0143">Chaperone</keyword>
<proteinExistence type="inferred from homology"/>
<dbReference type="SMART" id="SM01086">
    <property type="entry name" value="ClpB_D2-small"/>
    <property type="match status" value="1"/>
</dbReference>
<reference evidence="9" key="1">
    <citation type="journal article" date="2020" name="mSystems">
        <title>Genome- and Community-Level Interaction Insights into Carbon Utilization and Element Cycling Functions of Hydrothermarchaeota in Hydrothermal Sediment.</title>
        <authorList>
            <person name="Zhou Z."/>
            <person name="Liu Y."/>
            <person name="Xu W."/>
            <person name="Pan J."/>
            <person name="Luo Z.H."/>
            <person name="Li M."/>
        </authorList>
    </citation>
    <scope>NUCLEOTIDE SEQUENCE [LARGE SCALE GENOMIC DNA]</scope>
    <source>
        <strain evidence="9">SpSt-132</strain>
    </source>
</reference>
<comment type="similarity">
    <text evidence="6">Belongs to the ClpA/ClpB family.</text>
</comment>
<dbReference type="CDD" id="cd00009">
    <property type="entry name" value="AAA"/>
    <property type="match status" value="1"/>
</dbReference>
<dbReference type="AlphaFoldDB" id="A0A7C2Z422"/>
<dbReference type="FunFam" id="3.40.50.300:FF:000010">
    <property type="entry name" value="Chaperone clpB 1, putative"/>
    <property type="match status" value="1"/>
</dbReference>
<keyword evidence="3 6" id="KW-0067">ATP-binding</keyword>
<keyword evidence="7" id="KW-0175">Coiled coil</keyword>
<dbReference type="Pfam" id="PF17871">
    <property type="entry name" value="AAA_lid_9"/>
    <property type="match status" value="1"/>
</dbReference>
<keyword evidence="1 5" id="KW-0677">Repeat</keyword>
<protein>
    <submittedName>
        <fullName evidence="9">ATP-dependent Clp protease ATP-binding subunit</fullName>
    </submittedName>
</protein>
<dbReference type="SUPFAM" id="SSF52540">
    <property type="entry name" value="P-loop containing nucleoside triphosphate hydrolases"/>
    <property type="match status" value="2"/>
</dbReference>
<keyword evidence="9" id="KW-0645">Protease</keyword>
<name>A0A7C2Z422_9AQUI</name>
<dbReference type="InterPro" id="IPR019489">
    <property type="entry name" value="Clp_ATPase_C"/>
</dbReference>
<organism evidence="9">
    <name type="scientific">Hydrogenobacter sp</name>
    <dbReference type="NCBI Taxonomy" id="2152829"/>
    <lineage>
        <taxon>Bacteria</taxon>
        <taxon>Pseudomonadati</taxon>
        <taxon>Aquificota</taxon>
        <taxon>Aquificia</taxon>
        <taxon>Aquificales</taxon>
        <taxon>Aquificaceae</taxon>
        <taxon>Hydrogenobacter</taxon>
    </lineage>
</organism>
<dbReference type="Pfam" id="PF00004">
    <property type="entry name" value="AAA"/>
    <property type="match status" value="1"/>
</dbReference>
<dbReference type="PRINTS" id="PR00300">
    <property type="entry name" value="CLPPROTEASEA"/>
</dbReference>
<dbReference type="SUPFAM" id="SSF81923">
    <property type="entry name" value="Double Clp-N motif"/>
    <property type="match status" value="2"/>
</dbReference>
<dbReference type="InterPro" id="IPR004176">
    <property type="entry name" value="Clp_R_N"/>
</dbReference>
<evidence type="ECO:0000256" key="1">
    <source>
        <dbReference type="ARBA" id="ARBA00022737"/>
    </source>
</evidence>
<dbReference type="GO" id="GO:0034605">
    <property type="term" value="P:cellular response to heat"/>
    <property type="evidence" value="ECO:0007669"/>
    <property type="project" value="TreeGrafter"/>
</dbReference>
<dbReference type="InterPro" id="IPR050130">
    <property type="entry name" value="ClpA_ClpB"/>
</dbReference>
<dbReference type="InterPro" id="IPR028299">
    <property type="entry name" value="ClpA/B_CS2"/>
</dbReference>
<dbReference type="InterPro" id="IPR027417">
    <property type="entry name" value="P-loop_NTPase"/>
</dbReference>
<dbReference type="Gene3D" id="4.10.860.10">
    <property type="entry name" value="UVR domain"/>
    <property type="match status" value="1"/>
</dbReference>
<evidence type="ECO:0000259" key="8">
    <source>
        <dbReference type="PROSITE" id="PS51903"/>
    </source>
</evidence>
<dbReference type="PROSITE" id="PS00871">
    <property type="entry name" value="CLPAB_2"/>
    <property type="match status" value="1"/>
</dbReference>
<dbReference type="InterPro" id="IPR003593">
    <property type="entry name" value="AAA+_ATPase"/>
</dbReference>
<evidence type="ECO:0000256" key="2">
    <source>
        <dbReference type="ARBA" id="ARBA00022741"/>
    </source>
</evidence>
<feature type="coiled-coil region" evidence="7">
    <location>
        <begin position="543"/>
        <end position="650"/>
    </location>
</feature>